<dbReference type="GO" id="GO:0009451">
    <property type="term" value="P:RNA modification"/>
    <property type="evidence" value="ECO:0007669"/>
    <property type="project" value="InterPro"/>
</dbReference>
<dbReference type="Pfam" id="PF13041">
    <property type="entry name" value="PPR_2"/>
    <property type="match status" value="3"/>
</dbReference>
<evidence type="ECO:0000256" key="1">
    <source>
        <dbReference type="ARBA" id="ARBA00022737"/>
    </source>
</evidence>
<dbReference type="OMA" id="EPDNEYN"/>
<keyword evidence="1" id="KW-0677">Repeat</keyword>
<dbReference type="InterPro" id="IPR046960">
    <property type="entry name" value="PPR_At4g14850-like_plant"/>
</dbReference>
<accession>A0A7N0U6S1</accession>
<dbReference type="PANTHER" id="PTHR47926:SF515">
    <property type="entry name" value="UMP-CMP KINASE"/>
    <property type="match status" value="1"/>
</dbReference>
<feature type="repeat" description="PPR" evidence="2">
    <location>
        <begin position="488"/>
        <end position="520"/>
    </location>
</feature>
<dbReference type="PROSITE" id="PS51375">
    <property type="entry name" value="PPR"/>
    <property type="match status" value="4"/>
</dbReference>
<dbReference type="Pfam" id="PF01535">
    <property type="entry name" value="PPR"/>
    <property type="match status" value="4"/>
</dbReference>
<reference evidence="4" key="1">
    <citation type="submission" date="2021-01" db="UniProtKB">
        <authorList>
            <consortium name="EnsemblPlants"/>
        </authorList>
    </citation>
    <scope>IDENTIFICATION</scope>
</reference>
<feature type="repeat" description="PPR" evidence="2">
    <location>
        <begin position="254"/>
        <end position="288"/>
    </location>
</feature>
<keyword evidence="5" id="KW-1185">Reference proteome</keyword>
<evidence type="ECO:0000313" key="4">
    <source>
        <dbReference type="EnsemblPlants" id="Kaladp0055s0383.1.v1.1.CDS.1"/>
    </source>
</evidence>
<dbReference type="GO" id="GO:0099402">
    <property type="term" value="P:plant organ development"/>
    <property type="evidence" value="ECO:0007669"/>
    <property type="project" value="UniProtKB-ARBA"/>
</dbReference>
<dbReference type="FunFam" id="1.25.40.10:FF:000344">
    <property type="entry name" value="Pentatricopeptide repeat-containing protein"/>
    <property type="match status" value="1"/>
</dbReference>
<dbReference type="InterPro" id="IPR046848">
    <property type="entry name" value="E_motif"/>
</dbReference>
<dbReference type="AlphaFoldDB" id="A0A7N0U6S1"/>
<dbReference type="Proteomes" id="UP000594263">
    <property type="component" value="Unplaced"/>
</dbReference>
<evidence type="ECO:0000256" key="2">
    <source>
        <dbReference type="PROSITE-ProRule" id="PRU00708"/>
    </source>
</evidence>
<feature type="compositionally biased region" description="Pro residues" evidence="3">
    <location>
        <begin position="36"/>
        <end position="51"/>
    </location>
</feature>
<feature type="region of interest" description="Disordered" evidence="3">
    <location>
        <begin position="36"/>
        <end position="57"/>
    </location>
</feature>
<dbReference type="FunFam" id="1.25.40.10:FF:000158">
    <property type="entry name" value="pentatricopeptide repeat-containing protein At2g33680"/>
    <property type="match status" value="1"/>
</dbReference>
<dbReference type="InterPro" id="IPR002885">
    <property type="entry name" value="PPR_rpt"/>
</dbReference>
<dbReference type="Gene3D" id="1.25.40.10">
    <property type="entry name" value="Tetratricopeptide repeat domain"/>
    <property type="match status" value="4"/>
</dbReference>
<feature type="repeat" description="PPR" evidence="2">
    <location>
        <begin position="223"/>
        <end position="253"/>
    </location>
</feature>
<dbReference type="SUPFAM" id="SSF48452">
    <property type="entry name" value="TPR-like"/>
    <property type="match status" value="1"/>
</dbReference>
<dbReference type="Pfam" id="PF20431">
    <property type="entry name" value="E_motif"/>
    <property type="match status" value="1"/>
</dbReference>
<dbReference type="InterPro" id="IPR011990">
    <property type="entry name" value="TPR-like_helical_dom_sf"/>
</dbReference>
<evidence type="ECO:0008006" key="6">
    <source>
        <dbReference type="Google" id="ProtNLM"/>
    </source>
</evidence>
<evidence type="ECO:0000313" key="5">
    <source>
        <dbReference type="Proteomes" id="UP000594263"/>
    </source>
</evidence>
<protein>
    <recommendedName>
        <fullName evidence="6">Pentatricopeptide repeat-containing protein</fullName>
    </recommendedName>
</protein>
<dbReference type="PANTHER" id="PTHR47926">
    <property type="entry name" value="PENTATRICOPEPTIDE REPEAT-CONTAINING PROTEIN"/>
    <property type="match status" value="1"/>
</dbReference>
<dbReference type="NCBIfam" id="TIGR00756">
    <property type="entry name" value="PPR"/>
    <property type="match status" value="4"/>
</dbReference>
<proteinExistence type="predicted"/>
<dbReference type="GO" id="GO:0003723">
    <property type="term" value="F:RNA binding"/>
    <property type="evidence" value="ECO:0007669"/>
    <property type="project" value="InterPro"/>
</dbReference>
<dbReference type="EnsemblPlants" id="Kaladp0055s0383.1.v1.1">
    <property type="protein sequence ID" value="Kaladp0055s0383.1.v1.1.CDS.1"/>
    <property type="gene ID" value="Kaladp0055s0383.v1.1"/>
</dbReference>
<sequence length="520" mass="57548">MSVAAAATLLPAIHAASKKPSKRQFYPNHRKQIYVPPKPKPLFPPTTPTPLLPSRTPHPQTPLEALTSVVNDLRSSIKKGVRIDLEIFASVLETCYRLDSIENGIRVRELIPDTVLRGNAGIASKLVRLYAANGMVEEAHQVFDEMLVRGRDSAFAWNALISGYAVAGMYEDALAVYFQMGEEGVAPDGFTFPRVLKACGGVGVVGVGERVHRDAVRWGFGGDGFVMNALVDMYAKCGDIVRARKVFDKMGARDLVSWNSMLAGYVRHGLASEAVRTFRGMIRDGYDPDSVAASAILAGGMPMEVGAQVHGWVIRHGLDSHLSVGNALIVLYSSHRRLDQARWIFENMTWEKDVVSWNSIISAHCKDPKAVAYFHAMERSGCRPNCITFVSLLSSCAHLNLVEQGAALFSKMKERYKIAPTMEHYACMVNLYARAGLIDEAYKMITEEMEFPAGETVWGALLYACYLHGNVDVGEMAASHLFELEEDNEHNFELLVRIYENAGRLEDAERVRGMMSDRGL</sequence>
<organism evidence="4 5">
    <name type="scientific">Kalanchoe fedtschenkoi</name>
    <name type="common">Lavender scallops</name>
    <name type="synonym">South American air plant</name>
    <dbReference type="NCBI Taxonomy" id="63787"/>
    <lineage>
        <taxon>Eukaryota</taxon>
        <taxon>Viridiplantae</taxon>
        <taxon>Streptophyta</taxon>
        <taxon>Embryophyta</taxon>
        <taxon>Tracheophyta</taxon>
        <taxon>Spermatophyta</taxon>
        <taxon>Magnoliopsida</taxon>
        <taxon>eudicotyledons</taxon>
        <taxon>Gunneridae</taxon>
        <taxon>Pentapetalae</taxon>
        <taxon>Saxifragales</taxon>
        <taxon>Crassulaceae</taxon>
        <taxon>Kalanchoe</taxon>
    </lineage>
</organism>
<dbReference type="Gramene" id="Kaladp0055s0383.1.v1.1">
    <property type="protein sequence ID" value="Kaladp0055s0383.1.v1.1.CDS.1"/>
    <property type="gene ID" value="Kaladp0055s0383.v1.1"/>
</dbReference>
<feature type="repeat" description="PPR" evidence="2">
    <location>
        <begin position="153"/>
        <end position="187"/>
    </location>
</feature>
<evidence type="ECO:0000256" key="3">
    <source>
        <dbReference type="SAM" id="MobiDB-lite"/>
    </source>
</evidence>
<name>A0A7N0U6S1_KALFE</name>